<organism evidence="1 2">
    <name type="scientific">Clostridium isatidis</name>
    <dbReference type="NCBI Taxonomy" id="182773"/>
    <lineage>
        <taxon>Bacteria</taxon>
        <taxon>Bacillati</taxon>
        <taxon>Bacillota</taxon>
        <taxon>Clostridia</taxon>
        <taxon>Eubacteriales</taxon>
        <taxon>Clostridiaceae</taxon>
        <taxon>Clostridium</taxon>
    </lineage>
</organism>
<gene>
    <name evidence="1" type="ORF">BEN51_10510</name>
</gene>
<keyword evidence="2" id="KW-1185">Reference proteome</keyword>
<accession>A0A343JEE1</accession>
<dbReference type="Pfam" id="PF11185">
    <property type="entry name" value="DUF2971"/>
    <property type="match status" value="1"/>
</dbReference>
<dbReference type="InterPro" id="IPR021352">
    <property type="entry name" value="DUF2971"/>
</dbReference>
<dbReference type="EMBL" id="CP016786">
    <property type="protein sequence ID" value="ASW43899.1"/>
    <property type="molecule type" value="Genomic_DNA"/>
</dbReference>
<dbReference type="RefSeq" id="WP_119866035.1">
    <property type="nucleotide sequence ID" value="NZ_CP016786.1"/>
</dbReference>
<name>A0A343JEE1_9CLOT</name>
<evidence type="ECO:0000313" key="2">
    <source>
        <dbReference type="Proteomes" id="UP000264883"/>
    </source>
</evidence>
<protein>
    <recommendedName>
        <fullName evidence="3">DUF2971 domain-containing protein</fullName>
    </recommendedName>
</protein>
<reference evidence="1 2" key="1">
    <citation type="submission" date="2016-08" db="EMBL/GenBank/DDBJ databases">
        <title>Complete Genome Sequence Of The Indigo Reducing Clostridium isatidis DSM15098.</title>
        <authorList>
            <person name="Little G.T."/>
            <person name="Minton N.P."/>
        </authorList>
    </citation>
    <scope>NUCLEOTIDE SEQUENCE [LARGE SCALE GENOMIC DNA]</scope>
    <source>
        <strain evidence="1 2">DSM 15098</strain>
    </source>
</reference>
<evidence type="ECO:0008006" key="3">
    <source>
        <dbReference type="Google" id="ProtNLM"/>
    </source>
</evidence>
<dbReference type="Proteomes" id="UP000264883">
    <property type="component" value="Chromosome"/>
</dbReference>
<sequence>MDIKKYFDKLNISLEEAIDYKNKFIPKILYKYVSLLDDRYVAYYKKNKKRLNSLRDNMLWLSNYKKFNDPFELKMLTIDRERLKGTGWNSEEIEKYLEYFRNATLISCFSSDIDNNMPMWAHYANNHKGYCVKYSVLNPQLIFPVMYEPVRSKSAVIVANIIKEIMEAYINKLEKPSEGFYKYFGFLYSSFTCKHNMWKDEKEYRLLYINSNLNNQEGKLINLTEVGLKVDAIYIGYNCDEIYKTQLIEIAKSIGCDLLKMTFDEYSEEFKLVPELLYNNID</sequence>
<dbReference type="OrthoDB" id="190848at2"/>
<dbReference type="KEGG" id="cia:BEN51_10510"/>
<proteinExistence type="predicted"/>
<evidence type="ECO:0000313" key="1">
    <source>
        <dbReference type="EMBL" id="ASW43899.1"/>
    </source>
</evidence>
<dbReference type="AlphaFoldDB" id="A0A343JEE1"/>